<comment type="caution">
    <text evidence="1">The sequence shown here is derived from an EMBL/GenBank/DDBJ whole genome shotgun (WGS) entry which is preliminary data.</text>
</comment>
<evidence type="ECO:0000313" key="2">
    <source>
        <dbReference type="Proteomes" id="UP000736787"/>
    </source>
</evidence>
<gene>
    <name evidence="1" type="ORF">PC117_g13691</name>
</gene>
<protein>
    <submittedName>
        <fullName evidence="1">Uncharacterized protein</fullName>
    </submittedName>
</protein>
<dbReference type="EMBL" id="RCMK01000408">
    <property type="protein sequence ID" value="KAG2930567.1"/>
    <property type="molecule type" value="Genomic_DNA"/>
</dbReference>
<sequence length="53" mass="5868">MEPHSALTPFANLKLFNEGSAAAFPETHRIVTSSPRRRRSLSDEAGYMYALTA</sequence>
<organism evidence="1 2">
    <name type="scientific">Phytophthora cactorum</name>
    <dbReference type="NCBI Taxonomy" id="29920"/>
    <lineage>
        <taxon>Eukaryota</taxon>
        <taxon>Sar</taxon>
        <taxon>Stramenopiles</taxon>
        <taxon>Oomycota</taxon>
        <taxon>Peronosporomycetes</taxon>
        <taxon>Peronosporales</taxon>
        <taxon>Peronosporaceae</taxon>
        <taxon>Phytophthora</taxon>
    </lineage>
</organism>
<dbReference type="AlphaFoldDB" id="A0A8T1CYT4"/>
<dbReference type="Proteomes" id="UP000736787">
    <property type="component" value="Unassembled WGS sequence"/>
</dbReference>
<accession>A0A8T1CYT4</accession>
<name>A0A8T1CYT4_9STRA</name>
<proteinExistence type="predicted"/>
<reference evidence="1" key="1">
    <citation type="submission" date="2018-10" db="EMBL/GenBank/DDBJ databases">
        <title>Effector identification in a new, highly contiguous assembly of the strawberry crown rot pathogen Phytophthora cactorum.</title>
        <authorList>
            <person name="Armitage A.D."/>
            <person name="Nellist C.F."/>
            <person name="Bates H."/>
            <person name="Vickerstaff R.J."/>
            <person name="Harrison R.J."/>
        </authorList>
    </citation>
    <scope>NUCLEOTIDE SEQUENCE</scope>
    <source>
        <strain evidence="1">4040</strain>
    </source>
</reference>
<evidence type="ECO:0000313" key="1">
    <source>
        <dbReference type="EMBL" id="KAG2930567.1"/>
    </source>
</evidence>